<feature type="binding site" evidence="5">
    <location>
        <begin position="184"/>
        <end position="187"/>
    </location>
    <ligand>
        <name>substrate</name>
    </ligand>
</feature>
<accession>A0A0R1GXF4</accession>
<dbReference type="InterPro" id="IPR050320">
    <property type="entry name" value="N5-glutamine_MTase"/>
</dbReference>
<comment type="catalytic activity">
    <reaction evidence="4 5">
        <text>L-glutaminyl-[peptide chain release factor] + S-adenosyl-L-methionine = N(5)-methyl-L-glutaminyl-[peptide chain release factor] + S-adenosyl-L-homocysteine + H(+)</text>
        <dbReference type="Rhea" id="RHEA:42896"/>
        <dbReference type="Rhea" id="RHEA-COMP:10271"/>
        <dbReference type="Rhea" id="RHEA-COMP:10272"/>
        <dbReference type="ChEBI" id="CHEBI:15378"/>
        <dbReference type="ChEBI" id="CHEBI:30011"/>
        <dbReference type="ChEBI" id="CHEBI:57856"/>
        <dbReference type="ChEBI" id="CHEBI:59789"/>
        <dbReference type="ChEBI" id="CHEBI:61891"/>
        <dbReference type="EC" id="2.1.1.297"/>
    </reaction>
</comment>
<evidence type="ECO:0000256" key="5">
    <source>
        <dbReference type="HAMAP-Rule" id="MF_02126"/>
    </source>
</evidence>
<dbReference type="PROSITE" id="PS00092">
    <property type="entry name" value="N6_MTASE"/>
    <property type="match status" value="1"/>
</dbReference>
<dbReference type="RefSeq" id="WP_057904412.1">
    <property type="nucleotide sequence ID" value="NZ_AZDA01000046.1"/>
</dbReference>
<dbReference type="EC" id="2.1.1.297" evidence="5"/>
<reference evidence="8 9" key="1">
    <citation type="journal article" date="2015" name="Genome Announc.">
        <title>Expanding the biotechnology potential of lactobacilli through comparative genomics of 213 strains and associated genera.</title>
        <authorList>
            <person name="Sun Z."/>
            <person name="Harris H.M."/>
            <person name="McCann A."/>
            <person name="Guo C."/>
            <person name="Argimon S."/>
            <person name="Zhang W."/>
            <person name="Yang X."/>
            <person name="Jeffery I.B."/>
            <person name="Cooney J.C."/>
            <person name="Kagawa T.F."/>
            <person name="Liu W."/>
            <person name="Song Y."/>
            <person name="Salvetti E."/>
            <person name="Wrobel A."/>
            <person name="Rasinkangas P."/>
            <person name="Parkhill J."/>
            <person name="Rea M.C."/>
            <person name="O'Sullivan O."/>
            <person name="Ritari J."/>
            <person name="Douillard F.P."/>
            <person name="Paul Ross R."/>
            <person name="Yang R."/>
            <person name="Briner A.E."/>
            <person name="Felis G.E."/>
            <person name="de Vos W.M."/>
            <person name="Barrangou R."/>
            <person name="Klaenhammer T.R."/>
            <person name="Caufield P.W."/>
            <person name="Cui Y."/>
            <person name="Zhang H."/>
            <person name="O'Toole P.W."/>
        </authorList>
    </citation>
    <scope>NUCLEOTIDE SEQUENCE [LARGE SCALE GENOMIC DNA]</scope>
    <source>
        <strain evidence="8 9">DSM 20003</strain>
    </source>
</reference>
<dbReference type="PANTHER" id="PTHR18895">
    <property type="entry name" value="HEMK METHYLTRANSFERASE"/>
    <property type="match status" value="1"/>
</dbReference>
<feature type="binding site" evidence="5">
    <location>
        <position position="142"/>
    </location>
    <ligand>
        <name>S-adenosyl-L-methionine</name>
        <dbReference type="ChEBI" id="CHEBI:59789"/>
    </ligand>
</feature>
<dbReference type="GO" id="GO:0032259">
    <property type="term" value="P:methylation"/>
    <property type="evidence" value="ECO:0007669"/>
    <property type="project" value="UniProtKB-KW"/>
</dbReference>
<keyword evidence="9" id="KW-1185">Reference proteome</keyword>
<dbReference type="InterPro" id="IPR002052">
    <property type="entry name" value="DNA_methylase_N6_adenine_CS"/>
</dbReference>
<feature type="domain" description="Release factor glutamine methyltransferase N-terminal" evidence="7">
    <location>
        <begin position="8"/>
        <end position="75"/>
    </location>
</feature>
<feature type="binding site" evidence="5">
    <location>
        <position position="184"/>
    </location>
    <ligand>
        <name>S-adenosyl-L-methionine</name>
        <dbReference type="ChEBI" id="CHEBI:59789"/>
    </ligand>
</feature>
<comment type="caution">
    <text evidence="8">The sequence shown here is derived from an EMBL/GenBank/DDBJ whole genome shotgun (WGS) entry which is preliminary data.</text>
</comment>
<organism evidence="8 9">
    <name type="scientific">Loigolactobacillus bifermentans DSM 20003</name>
    <dbReference type="NCBI Taxonomy" id="1423726"/>
    <lineage>
        <taxon>Bacteria</taxon>
        <taxon>Bacillati</taxon>
        <taxon>Bacillota</taxon>
        <taxon>Bacilli</taxon>
        <taxon>Lactobacillales</taxon>
        <taxon>Lactobacillaceae</taxon>
        <taxon>Loigolactobacillus</taxon>
    </lineage>
</organism>
<dbReference type="PATRIC" id="fig|1423726.3.peg.2865"/>
<dbReference type="SUPFAM" id="SSF53335">
    <property type="entry name" value="S-adenosyl-L-methionine-dependent methyltransferases"/>
    <property type="match status" value="1"/>
</dbReference>
<dbReference type="Pfam" id="PF17827">
    <property type="entry name" value="PrmC_N"/>
    <property type="match status" value="1"/>
</dbReference>
<dbReference type="STRING" id="1423726.FC07_GL002755"/>
<feature type="binding site" evidence="5">
    <location>
        <begin position="119"/>
        <end position="123"/>
    </location>
    <ligand>
        <name>S-adenosyl-L-methionine</name>
        <dbReference type="ChEBI" id="CHEBI:59789"/>
    </ligand>
</feature>
<dbReference type="InterPro" id="IPR040758">
    <property type="entry name" value="PrmC_N"/>
</dbReference>
<evidence type="ECO:0000256" key="1">
    <source>
        <dbReference type="ARBA" id="ARBA00022603"/>
    </source>
</evidence>
<evidence type="ECO:0000313" key="9">
    <source>
        <dbReference type="Proteomes" id="UP000051461"/>
    </source>
</evidence>
<protein>
    <recommendedName>
        <fullName evidence="5">Release factor glutamine methyltransferase</fullName>
        <shortName evidence="5">RF MTase</shortName>
        <ecNumber evidence="5">2.1.1.297</ecNumber>
    </recommendedName>
    <alternativeName>
        <fullName evidence="5">N5-glutamine methyltransferase PrmC</fullName>
    </alternativeName>
    <alternativeName>
        <fullName evidence="5">Protein-(glutamine-N5) MTase PrmC</fullName>
    </alternativeName>
    <alternativeName>
        <fullName evidence="5">Protein-glutamine N-methyltransferase PrmC</fullName>
    </alternativeName>
</protein>
<comment type="caution">
    <text evidence="5">Lacks conserved residue(s) required for the propagation of feature annotation.</text>
</comment>
<evidence type="ECO:0000313" key="8">
    <source>
        <dbReference type="EMBL" id="KRK39035.1"/>
    </source>
</evidence>
<dbReference type="Gene3D" id="1.10.8.10">
    <property type="entry name" value="DNA helicase RuvA subunit, C-terminal domain"/>
    <property type="match status" value="1"/>
</dbReference>
<dbReference type="InterPro" id="IPR029063">
    <property type="entry name" value="SAM-dependent_MTases_sf"/>
</dbReference>
<dbReference type="HAMAP" id="MF_02126">
    <property type="entry name" value="RF_methyltr_PrmC"/>
    <property type="match status" value="1"/>
</dbReference>
<dbReference type="PANTHER" id="PTHR18895:SF74">
    <property type="entry name" value="MTRF1L RELEASE FACTOR GLUTAMINE METHYLTRANSFERASE"/>
    <property type="match status" value="1"/>
</dbReference>
<evidence type="ECO:0000256" key="3">
    <source>
        <dbReference type="ARBA" id="ARBA00022691"/>
    </source>
</evidence>
<dbReference type="InterPro" id="IPR004556">
    <property type="entry name" value="HemK-like"/>
</dbReference>
<dbReference type="AlphaFoldDB" id="A0A0R1GXF4"/>
<dbReference type="Gene3D" id="3.40.50.150">
    <property type="entry name" value="Vaccinia Virus protein VP39"/>
    <property type="match status" value="1"/>
</dbReference>
<dbReference type="EMBL" id="AZDA01000046">
    <property type="protein sequence ID" value="KRK39035.1"/>
    <property type="molecule type" value="Genomic_DNA"/>
</dbReference>
<comment type="similarity">
    <text evidence="5">Belongs to the protein N5-glutamine methyltransferase family. PrmC subfamily.</text>
</comment>
<dbReference type="InterPro" id="IPR019874">
    <property type="entry name" value="RF_methyltr_PrmC"/>
</dbReference>
<comment type="function">
    <text evidence="5">Methylates the class 1 translation termination release factors RF1/PrfA and RF2/PrfB on the glutamine residue of the universally conserved GGQ motif.</text>
</comment>
<dbReference type="Proteomes" id="UP000051461">
    <property type="component" value="Unassembled WGS sequence"/>
</dbReference>
<keyword evidence="2 5" id="KW-0808">Transferase</keyword>
<dbReference type="OrthoDB" id="9800643at2"/>
<evidence type="ECO:0000259" key="7">
    <source>
        <dbReference type="Pfam" id="PF17827"/>
    </source>
</evidence>
<proteinExistence type="inferred from homology"/>
<evidence type="ECO:0000256" key="4">
    <source>
        <dbReference type="ARBA" id="ARBA00048391"/>
    </source>
</evidence>
<evidence type="ECO:0000256" key="2">
    <source>
        <dbReference type="ARBA" id="ARBA00022679"/>
    </source>
</evidence>
<dbReference type="NCBIfam" id="TIGR03534">
    <property type="entry name" value="RF_mod_PrmC"/>
    <property type="match status" value="1"/>
</dbReference>
<dbReference type="NCBIfam" id="TIGR00536">
    <property type="entry name" value="hemK_fam"/>
    <property type="match status" value="1"/>
</dbReference>
<evidence type="ECO:0000259" key="6">
    <source>
        <dbReference type="Pfam" id="PF05175"/>
    </source>
</evidence>
<feature type="domain" description="Methyltransferase small" evidence="6">
    <location>
        <begin position="105"/>
        <end position="192"/>
    </location>
</feature>
<dbReference type="Pfam" id="PF05175">
    <property type="entry name" value="MTS"/>
    <property type="match status" value="1"/>
</dbReference>
<name>A0A0R1GXF4_9LACO</name>
<dbReference type="GO" id="GO:0003676">
    <property type="term" value="F:nucleic acid binding"/>
    <property type="evidence" value="ECO:0007669"/>
    <property type="project" value="InterPro"/>
</dbReference>
<dbReference type="GO" id="GO:0102559">
    <property type="term" value="F:peptide chain release factor N(5)-glutamine methyltransferase activity"/>
    <property type="evidence" value="ECO:0007669"/>
    <property type="project" value="UniProtKB-EC"/>
</dbReference>
<keyword evidence="1 5" id="KW-0489">Methyltransferase</keyword>
<dbReference type="InterPro" id="IPR007848">
    <property type="entry name" value="Small_mtfrase_dom"/>
</dbReference>
<keyword evidence="3 5" id="KW-0949">S-adenosyl-L-methionine</keyword>
<dbReference type="CDD" id="cd02440">
    <property type="entry name" value="AdoMet_MTases"/>
    <property type="match status" value="1"/>
</dbReference>
<gene>
    <name evidence="5" type="primary">prmC</name>
    <name evidence="8" type="ORF">FC07_GL002755</name>
</gene>
<sequence>MANPTYFEALKWASSFLSQQHVEDVGAYLLMGRAHWTQTQLLTHYRQAMPATAWTQFQTDIQTFATGQPAQYILGEAPFYGESFQVTPATLIPRPETEELVEWVLHKLPVTPLTVLDLGTGTGAIGLTLKRLRPQWQVTLSDISPEALAVAQKNATQQQLTVNLVQGDLFTPVQGQQFDLIVSNPPYIAPTEKAVMDRSVLEHEPATALFSGTDGLALYRRLLQQLPQYLTAGGQFFGEFGYRQQPALTQLCAQLLPNLQATFRQDINQQPRMLHLQHFEQKEDS</sequence>